<sequence length="122" mass="13391">MEVFHSLLSAMQVEKVFVLEEGIKNRMYANHIHSIHVVSMRIKRTTVLVRKSSGIPRLVERGAIIAIGGNPTMGTKPTHTAGAKEGVHSAKVIGWGTENGTDYWLLANSWNTDWGVDGGMHV</sequence>
<reference evidence="2 3" key="1">
    <citation type="submission" date="2014-03" db="EMBL/GenBank/DDBJ databases">
        <title>Draft genome of the hookworm Oesophagostomum dentatum.</title>
        <authorList>
            <person name="Mitreva M."/>
        </authorList>
    </citation>
    <scope>NUCLEOTIDE SEQUENCE [LARGE SCALE GENOMIC DNA]</scope>
    <source>
        <strain evidence="2 3">OD-Hann</strain>
    </source>
</reference>
<dbReference type="GO" id="GO:0008234">
    <property type="term" value="F:cysteine-type peptidase activity"/>
    <property type="evidence" value="ECO:0007669"/>
    <property type="project" value="InterPro"/>
</dbReference>
<evidence type="ECO:0000259" key="1">
    <source>
        <dbReference type="Pfam" id="PF00112"/>
    </source>
</evidence>
<dbReference type="AlphaFoldDB" id="A0A0B1TMW2"/>
<dbReference type="InterPro" id="IPR000668">
    <property type="entry name" value="Peptidase_C1A_C"/>
</dbReference>
<dbReference type="OrthoDB" id="65740at2759"/>
<protein>
    <recommendedName>
        <fullName evidence="1">Peptidase C1A papain C-terminal domain-containing protein</fullName>
    </recommendedName>
</protein>
<dbReference type="GO" id="GO:0006508">
    <property type="term" value="P:proteolysis"/>
    <property type="evidence" value="ECO:0007669"/>
    <property type="project" value="InterPro"/>
</dbReference>
<dbReference type="SUPFAM" id="SSF54001">
    <property type="entry name" value="Cysteine proteinases"/>
    <property type="match status" value="1"/>
</dbReference>
<dbReference type="Proteomes" id="UP000053660">
    <property type="component" value="Unassembled WGS sequence"/>
</dbReference>
<keyword evidence="3" id="KW-1185">Reference proteome</keyword>
<name>A0A0B1TMW2_OESDE</name>
<accession>A0A0B1TMW2</accession>
<evidence type="ECO:0000313" key="3">
    <source>
        <dbReference type="Proteomes" id="UP000053660"/>
    </source>
</evidence>
<dbReference type="EMBL" id="KN549513">
    <property type="protein sequence ID" value="KHJ97127.1"/>
    <property type="molecule type" value="Genomic_DNA"/>
</dbReference>
<dbReference type="InterPro" id="IPR038765">
    <property type="entry name" value="Papain-like_cys_pep_sf"/>
</dbReference>
<dbReference type="Pfam" id="PF00112">
    <property type="entry name" value="Peptidase_C1"/>
    <property type="match status" value="1"/>
</dbReference>
<feature type="domain" description="Peptidase C1A papain C-terminal" evidence="1">
    <location>
        <begin position="82"/>
        <end position="119"/>
    </location>
</feature>
<dbReference type="Gene3D" id="3.90.70.10">
    <property type="entry name" value="Cysteine proteinases"/>
    <property type="match status" value="1"/>
</dbReference>
<organism evidence="2 3">
    <name type="scientific">Oesophagostomum dentatum</name>
    <name type="common">Nodular worm</name>
    <dbReference type="NCBI Taxonomy" id="61180"/>
    <lineage>
        <taxon>Eukaryota</taxon>
        <taxon>Metazoa</taxon>
        <taxon>Ecdysozoa</taxon>
        <taxon>Nematoda</taxon>
        <taxon>Chromadorea</taxon>
        <taxon>Rhabditida</taxon>
        <taxon>Rhabditina</taxon>
        <taxon>Rhabditomorpha</taxon>
        <taxon>Strongyloidea</taxon>
        <taxon>Strongylidae</taxon>
        <taxon>Oesophagostomum</taxon>
    </lineage>
</organism>
<gene>
    <name evidence="2" type="ORF">OESDEN_02904</name>
</gene>
<proteinExistence type="predicted"/>
<evidence type="ECO:0000313" key="2">
    <source>
        <dbReference type="EMBL" id="KHJ97127.1"/>
    </source>
</evidence>